<dbReference type="InterPro" id="IPR032678">
    <property type="entry name" value="tRNA-synt_1_cat_dom"/>
</dbReference>
<dbReference type="EMBL" id="JAHDYS010000018">
    <property type="protein sequence ID" value="MBT1073220.1"/>
    <property type="molecule type" value="Genomic_DNA"/>
</dbReference>
<dbReference type="SUPFAM" id="SSF47323">
    <property type="entry name" value="Anticodon-binding domain of a subclass of class I aminoacyl-tRNA synthetases"/>
    <property type="match status" value="1"/>
</dbReference>
<evidence type="ECO:0000256" key="9">
    <source>
        <dbReference type="ARBA" id="ARBA00022840"/>
    </source>
</evidence>
<dbReference type="PRINTS" id="PR00983">
    <property type="entry name" value="TRNASYNTHCYS"/>
</dbReference>
<keyword evidence="10 12" id="KW-0648">Protein biosynthesis</keyword>
<dbReference type="InterPro" id="IPR024909">
    <property type="entry name" value="Cys-tRNA/MSH_ligase"/>
</dbReference>
<feature type="binding site" evidence="12">
    <location>
        <position position="234"/>
    </location>
    <ligand>
        <name>Zn(2+)</name>
        <dbReference type="ChEBI" id="CHEBI:29105"/>
    </ligand>
</feature>
<keyword evidence="4 12" id="KW-0963">Cytoplasm</keyword>
<dbReference type="Pfam" id="PF09190">
    <property type="entry name" value="DALR_2"/>
    <property type="match status" value="1"/>
</dbReference>
<feature type="short sequence motif" description="'HIGH' region" evidence="12">
    <location>
        <begin position="31"/>
        <end position="41"/>
    </location>
</feature>
<proteinExistence type="inferred from homology"/>
<comment type="catalytic activity">
    <reaction evidence="12">
        <text>tRNA(Cys) + L-cysteine + ATP = L-cysteinyl-tRNA(Cys) + AMP + diphosphate</text>
        <dbReference type="Rhea" id="RHEA:17773"/>
        <dbReference type="Rhea" id="RHEA-COMP:9661"/>
        <dbReference type="Rhea" id="RHEA-COMP:9679"/>
        <dbReference type="ChEBI" id="CHEBI:30616"/>
        <dbReference type="ChEBI" id="CHEBI:33019"/>
        <dbReference type="ChEBI" id="CHEBI:35235"/>
        <dbReference type="ChEBI" id="CHEBI:78442"/>
        <dbReference type="ChEBI" id="CHEBI:78517"/>
        <dbReference type="ChEBI" id="CHEBI:456215"/>
        <dbReference type="EC" id="6.1.1.16"/>
    </reaction>
</comment>
<reference evidence="14 15" key="1">
    <citation type="submission" date="2021-05" db="EMBL/GenBank/DDBJ databases">
        <title>The draft genome of Geobacter chapellei DSM 13688.</title>
        <authorList>
            <person name="Xu Z."/>
            <person name="Masuda Y."/>
            <person name="Itoh H."/>
            <person name="Senoo K."/>
        </authorList>
    </citation>
    <scope>NUCLEOTIDE SEQUENCE [LARGE SCALE GENOMIC DNA]</scope>
    <source>
        <strain evidence="14 15">DSM 13688</strain>
    </source>
</reference>
<feature type="binding site" evidence="12">
    <location>
        <position position="269"/>
    </location>
    <ligand>
        <name>ATP</name>
        <dbReference type="ChEBI" id="CHEBI:30616"/>
    </ligand>
</feature>
<organism evidence="14 15">
    <name type="scientific">Pelotalea chapellei</name>
    <dbReference type="NCBI Taxonomy" id="44671"/>
    <lineage>
        <taxon>Bacteria</taxon>
        <taxon>Pseudomonadati</taxon>
        <taxon>Thermodesulfobacteriota</taxon>
        <taxon>Desulfuromonadia</taxon>
        <taxon>Geobacterales</taxon>
        <taxon>Geobacteraceae</taxon>
        <taxon>Pelotalea</taxon>
    </lineage>
</organism>
<evidence type="ECO:0000256" key="4">
    <source>
        <dbReference type="ARBA" id="ARBA00022490"/>
    </source>
</evidence>
<dbReference type="HAMAP" id="MF_00041">
    <property type="entry name" value="Cys_tRNA_synth"/>
    <property type="match status" value="1"/>
</dbReference>
<evidence type="ECO:0000256" key="2">
    <source>
        <dbReference type="ARBA" id="ARBA00005594"/>
    </source>
</evidence>
<keyword evidence="9 12" id="KW-0067">ATP-binding</keyword>
<comment type="subunit">
    <text evidence="3 12">Monomer.</text>
</comment>
<protein>
    <recommendedName>
        <fullName evidence="12">Cysteine--tRNA ligase</fullName>
        <ecNumber evidence="12">6.1.1.16</ecNumber>
    </recommendedName>
    <alternativeName>
        <fullName evidence="12">Cysteinyl-tRNA synthetase</fullName>
        <shortName evidence="12">CysRS</shortName>
    </alternativeName>
</protein>
<comment type="subcellular location">
    <subcellularLocation>
        <location evidence="1 12">Cytoplasm</location>
    </subcellularLocation>
</comment>
<feature type="domain" description="Cysteinyl-tRNA synthetase class Ia DALR" evidence="13">
    <location>
        <begin position="360"/>
        <end position="428"/>
    </location>
</feature>
<keyword evidence="15" id="KW-1185">Reference proteome</keyword>
<comment type="similarity">
    <text evidence="2 12">Belongs to the class-I aminoacyl-tRNA synthetase family.</text>
</comment>
<dbReference type="NCBIfam" id="TIGR00435">
    <property type="entry name" value="cysS"/>
    <property type="match status" value="1"/>
</dbReference>
<accession>A0ABS5UC06</accession>
<dbReference type="InterPro" id="IPR015273">
    <property type="entry name" value="Cys-tRNA-synt_Ia_DALR"/>
</dbReference>
<dbReference type="PANTHER" id="PTHR10890:SF3">
    <property type="entry name" value="CYSTEINE--TRNA LIGASE, CYTOPLASMIC"/>
    <property type="match status" value="1"/>
</dbReference>
<dbReference type="SMART" id="SM00840">
    <property type="entry name" value="DALR_2"/>
    <property type="match status" value="1"/>
</dbReference>
<feature type="binding site" evidence="12">
    <location>
        <position position="209"/>
    </location>
    <ligand>
        <name>Zn(2+)</name>
        <dbReference type="ChEBI" id="CHEBI:29105"/>
    </ligand>
</feature>
<feature type="short sequence motif" description="'KMSKS' region" evidence="12">
    <location>
        <begin position="266"/>
        <end position="270"/>
    </location>
</feature>
<feature type="binding site" evidence="12">
    <location>
        <position position="29"/>
    </location>
    <ligand>
        <name>Zn(2+)</name>
        <dbReference type="ChEBI" id="CHEBI:29105"/>
    </ligand>
</feature>
<dbReference type="PANTHER" id="PTHR10890">
    <property type="entry name" value="CYSTEINYL-TRNA SYNTHETASE"/>
    <property type="match status" value="1"/>
</dbReference>
<comment type="cofactor">
    <cofactor evidence="12">
        <name>Zn(2+)</name>
        <dbReference type="ChEBI" id="CHEBI:29105"/>
    </cofactor>
    <text evidence="12">Binds 1 zinc ion per subunit.</text>
</comment>
<dbReference type="InterPro" id="IPR009080">
    <property type="entry name" value="tRNAsynth_Ia_anticodon-bd"/>
</dbReference>
<keyword evidence="11 12" id="KW-0030">Aminoacyl-tRNA synthetase</keyword>
<evidence type="ECO:0000259" key="13">
    <source>
        <dbReference type="SMART" id="SM00840"/>
    </source>
</evidence>
<evidence type="ECO:0000313" key="15">
    <source>
        <dbReference type="Proteomes" id="UP000784128"/>
    </source>
</evidence>
<keyword evidence="8 12" id="KW-0862">Zinc</keyword>
<sequence>MALRVYNTLSGEKETFVPLTPGKAGMYVCGVTVYDYCHIGHARANVVFDIIYRYLAYAGYDVTYVRNYTDIDDKIINRAIKEGVDYRTIADRYIEAFDEDMARLGLAKPTVEPKATDHIGGIIGIIETLIAKGHAYESEGDVYYAVDTFPEYLKLSKRNLEDMQAGARVEIGEKKRNPMDFALWKGSKPGEPWWNSPWGQGRPGWHIECSAMSMEFLGKTFDFHGGGKDLVFPHHENEIAQSEGANGCQFVRYWLHNGFVNINSEKMSKSLGNFFTIREVLDKFDPETLRFFILSAHYRSPIDFSDQNLDDAQSGLERIYSCLAALDALLLKTEPTTAPDDSLTPAAADLQEKADQLVPRFVEAMDDDFNSAQALGVLFETVRSTNRFLAETGAPSPAALSLAARIRQLFSELGSVLGLFGSGPAEWLAAVQAAKTGQIDIQPEDIERLIVERAEARKAKDFKRGDEIRDLLLEKGIQLLDSAQGTTWKAK</sequence>
<dbReference type="InterPro" id="IPR014729">
    <property type="entry name" value="Rossmann-like_a/b/a_fold"/>
</dbReference>
<dbReference type="Pfam" id="PF01406">
    <property type="entry name" value="tRNA-synt_1e"/>
    <property type="match status" value="1"/>
</dbReference>
<dbReference type="GO" id="GO:0004817">
    <property type="term" value="F:cysteine-tRNA ligase activity"/>
    <property type="evidence" value="ECO:0007669"/>
    <property type="project" value="UniProtKB-EC"/>
</dbReference>
<keyword evidence="6 12" id="KW-0479">Metal-binding</keyword>
<keyword evidence="7 12" id="KW-0547">Nucleotide-binding</keyword>
<dbReference type="CDD" id="cd00672">
    <property type="entry name" value="CysRS_core"/>
    <property type="match status" value="1"/>
</dbReference>
<gene>
    <name evidence="12 14" type="primary">cysS</name>
    <name evidence="14" type="ORF">KJB30_15605</name>
</gene>
<dbReference type="Gene3D" id="1.20.120.1910">
    <property type="entry name" value="Cysteine-tRNA ligase, C-terminal anti-codon recognition domain"/>
    <property type="match status" value="1"/>
</dbReference>
<dbReference type="EC" id="6.1.1.16" evidence="12"/>
<dbReference type="Gene3D" id="3.40.50.620">
    <property type="entry name" value="HUPs"/>
    <property type="match status" value="1"/>
</dbReference>
<feature type="binding site" evidence="12">
    <location>
        <position position="238"/>
    </location>
    <ligand>
        <name>Zn(2+)</name>
        <dbReference type="ChEBI" id="CHEBI:29105"/>
    </ligand>
</feature>
<evidence type="ECO:0000256" key="7">
    <source>
        <dbReference type="ARBA" id="ARBA00022741"/>
    </source>
</evidence>
<dbReference type="Proteomes" id="UP000784128">
    <property type="component" value="Unassembled WGS sequence"/>
</dbReference>
<dbReference type="SUPFAM" id="SSF52374">
    <property type="entry name" value="Nucleotidylyl transferase"/>
    <property type="match status" value="1"/>
</dbReference>
<evidence type="ECO:0000256" key="12">
    <source>
        <dbReference type="HAMAP-Rule" id="MF_00041"/>
    </source>
</evidence>
<comment type="caution">
    <text evidence="14">The sequence shown here is derived from an EMBL/GenBank/DDBJ whole genome shotgun (WGS) entry which is preliminary data.</text>
</comment>
<evidence type="ECO:0000256" key="5">
    <source>
        <dbReference type="ARBA" id="ARBA00022598"/>
    </source>
</evidence>
<evidence type="ECO:0000256" key="1">
    <source>
        <dbReference type="ARBA" id="ARBA00004496"/>
    </source>
</evidence>
<evidence type="ECO:0000313" key="14">
    <source>
        <dbReference type="EMBL" id="MBT1073220.1"/>
    </source>
</evidence>
<name>A0ABS5UC06_9BACT</name>
<evidence type="ECO:0000256" key="10">
    <source>
        <dbReference type="ARBA" id="ARBA00022917"/>
    </source>
</evidence>
<dbReference type="RefSeq" id="WP_214301038.1">
    <property type="nucleotide sequence ID" value="NZ_JAHDYS010000018.1"/>
</dbReference>
<dbReference type="InterPro" id="IPR015803">
    <property type="entry name" value="Cys-tRNA-ligase"/>
</dbReference>
<keyword evidence="5 12" id="KW-0436">Ligase</keyword>
<evidence type="ECO:0000256" key="11">
    <source>
        <dbReference type="ARBA" id="ARBA00023146"/>
    </source>
</evidence>
<evidence type="ECO:0000256" key="8">
    <source>
        <dbReference type="ARBA" id="ARBA00022833"/>
    </source>
</evidence>
<evidence type="ECO:0000256" key="3">
    <source>
        <dbReference type="ARBA" id="ARBA00011245"/>
    </source>
</evidence>
<evidence type="ECO:0000256" key="6">
    <source>
        <dbReference type="ARBA" id="ARBA00022723"/>
    </source>
</evidence>